<protein>
    <submittedName>
        <fullName evidence="1">Uncharacterized protein</fullName>
    </submittedName>
</protein>
<keyword evidence="2" id="KW-1185">Reference proteome</keyword>
<organism evidence="1 2">
    <name type="scientific">Aspergillus homomorphus (strain CBS 101889)</name>
    <dbReference type="NCBI Taxonomy" id="1450537"/>
    <lineage>
        <taxon>Eukaryota</taxon>
        <taxon>Fungi</taxon>
        <taxon>Dikarya</taxon>
        <taxon>Ascomycota</taxon>
        <taxon>Pezizomycotina</taxon>
        <taxon>Eurotiomycetes</taxon>
        <taxon>Eurotiomycetidae</taxon>
        <taxon>Eurotiales</taxon>
        <taxon>Aspergillaceae</taxon>
        <taxon>Aspergillus</taxon>
        <taxon>Aspergillus subgen. Circumdati</taxon>
    </lineage>
</organism>
<gene>
    <name evidence="1" type="ORF">BO97DRAFT_26616</name>
</gene>
<dbReference type="VEuPathDB" id="FungiDB:BO97DRAFT_26616"/>
<name>A0A395I1K6_ASPHC</name>
<reference evidence="1 2" key="1">
    <citation type="submission" date="2018-02" db="EMBL/GenBank/DDBJ databases">
        <title>The genomes of Aspergillus section Nigri reveals drivers in fungal speciation.</title>
        <authorList>
            <consortium name="DOE Joint Genome Institute"/>
            <person name="Vesth T.C."/>
            <person name="Nybo J."/>
            <person name="Theobald S."/>
            <person name="Brandl J."/>
            <person name="Frisvad J.C."/>
            <person name="Nielsen K.F."/>
            <person name="Lyhne E.K."/>
            <person name="Kogle M.E."/>
            <person name="Kuo A."/>
            <person name="Riley R."/>
            <person name="Clum A."/>
            <person name="Nolan M."/>
            <person name="Lipzen A."/>
            <person name="Salamov A."/>
            <person name="Henrissat B."/>
            <person name="Wiebenga A."/>
            <person name="De vries R.P."/>
            <person name="Grigoriev I.V."/>
            <person name="Mortensen U.H."/>
            <person name="Andersen M.R."/>
            <person name="Baker S.E."/>
        </authorList>
    </citation>
    <scope>NUCLEOTIDE SEQUENCE [LARGE SCALE GENOMIC DNA]</scope>
    <source>
        <strain evidence="1 2">CBS 101889</strain>
    </source>
</reference>
<dbReference type="AlphaFoldDB" id="A0A395I1K6"/>
<dbReference type="RefSeq" id="XP_025552961.1">
    <property type="nucleotide sequence ID" value="XM_025690942.1"/>
</dbReference>
<dbReference type="GeneID" id="37195231"/>
<evidence type="ECO:0000313" key="2">
    <source>
        <dbReference type="Proteomes" id="UP000248961"/>
    </source>
</evidence>
<accession>A0A395I1K6</accession>
<dbReference type="EMBL" id="KZ824277">
    <property type="protein sequence ID" value="RAL13807.1"/>
    <property type="molecule type" value="Genomic_DNA"/>
</dbReference>
<sequence length="190" mass="21312">MRYHDMHLSSLENTITGSQPPYPRASHLTRAQPLRGTDTLKHIIYATAAPGLPTHGLSASGRLPINRDNASTSIYTILCPIIQVSTDKTLGWHMRAIKALHHLFYAPRIAQLSSPTTHSTSNHGRSRANQPIRPVGTHCYRRLHHHFHNLRRLAPSQSQPLGCQWSVKRCIFLLATATSSSPPREIILFR</sequence>
<dbReference type="Proteomes" id="UP000248961">
    <property type="component" value="Unassembled WGS sequence"/>
</dbReference>
<evidence type="ECO:0000313" key="1">
    <source>
        <dbReference type="EMBL" id="RAL13807.1"/>
    </source>
</evidence>
<proteinExistence type="predicted"/>